<name>A0ABT3RIV6_9BACT</name>
<gene>
    <name evidence="4" type="ORF">OO017_17470</name>
</gene>
<protein>
    <submittedName>
        <fullName evidence="4">Outer membrane beta-barrel protein</fullName>
    </submittedName>
</protein>
<accession>A0ABT3RIV6</accession>
<evidence type="ECO:0000313" key="5">
    <source>
        <dbReference type="Proteomes" id="UP001207228"/>
    </source>
</evidence>
<reference evidence="4 5" key="1">
    <citation type="submission" date="2022-11" db="EMBL/GenBank/DDBJ databases">
        <title>The characterization of three novel Bacteroidetes species and genomic analysis of their roles in tidal elemental geochemical cycles.</title>
        <authorList>
            <person name="Ma K.-J."/>
        </authorList>
    </citation>
    <scope>NUCLEOTIDE SEQUENCE [LARGE SCALE GENOMIC DNA]</scope>
    <source>
        <strain evidence="4 5">M82</strain>
    </source>
</reference>
<comment type="caution">
    <text evidence="4">The sequence shown here is derived from an EMBL/GenBank/DDBJ whole genome shotgun (WGS) entry which is preliminary data.</text>
</comment>
<feature type="signal peptide" evidence="2">
    <location>
        <begin position="1"/>
        <end position="19"/>
    </location>
</feature>
<dbReference type="Proteomes" id="UP001207228">
    <property type="component" value="Unassembled WGS sequence"/>
</dbReference>
<keyword evidence="1 2" id="KW-0732">Signal</keyword>
<keyword evidence="5" id="KW-1185">Reference proteome</keyword>
<evidence type="ECO:0000256" key="1">
    <source>
        <dbReference type="ARBA" id="ARBA00022729"/>
    </source>
</evidence>
<dbReference type="InterPro" id="IPR027385">
    <property type="entry name" value="Beta-barrel_OMP"/>
</dbReference>
<evidence type="ECO:0000259" key="3">
    <source>
        <dbReference type="Pfam" id="PF13505"/>
    </source>
</evidence>
<evidence type="ECO:0000256" key="2">
    <source>
        <dbReference type="SAM" id="SignalP"/>
    </source>
</evidence>
<feature type="chain" id="PRO_5046507266" evidence="2">
    <location>
        <begin position="20"/>
        <end position="223"/>
    </location>
</feature>
<organism evidence="4 5">
    <name type="scientific">Pontibacter anaerobius</name>
    <dbReference type="NCBI Taxonomy" id="2993940"/>
    <lineage>
        <taxon>Bacteria</taxon>
        <taxon>Pseudomonadati</taxon>
        <taxon>Bacteroidota</taxon>
        <taxon>Cytophagia</taxon>
        <taxon>Cytophagales</taxon>
        <taxon>Hymenobacteraceae</taxon>
        <taxon>Pontibacter</taxon>
    </lineage>
</organism>
<evidence type="ECO:0000313" key="4">
    <source>
        <dbReference type="EMBL" id="MCX2741749.1"/>
    </source>
</evidence>
<dbReference type="Pfam" id="PF13505">
    <property type="entry name" value="OMP_b-brl"/>
    <property type="match status" value="1"/>
</dbReference>
<proteinExistence type="predicted"/>
<dbReference type="RefSeq" id="WP_266053985.1">
    <property type="nucleotide sequence ID" value="NZ_JAPFQO010000012.1"/>
</dbReference>
<feature type="domain" description="Outer membrane protein beta-barrel" evidence="3">
    <location>
        <begin position="9"/>
        <end position="221"/>
    </location>
</feature>
<dbReference type="SUPFAM" id="SSF56925">
    <property type="entry name" value="OMPA-like"/>
    <property type="match status" value="1"/>
</dbReference>
<dbReference type="InterPro" id="IPR011250">
    <property type="entry name" value="OMP/PagP_B-barrel"/>
</dbReference>
<sequence length="223" mass="24709">MKRFILYTFLFMLALPALAQTEEPEGRHVLGLQLGIATVSGSFHDSAYEDEYPAFARDGLLMAGSYRYNFGRYLGAGASLSYRHNRYNLDAFAAPDDELVTGKSAEAWRSVFTLADVYIRVPMPEVMEVYLKGSAGASFNRSASWQVQTVYGDIHMPSDRATALALGWGSGISFNMHPFTVGVEAGMLFTRPEFTVADPKGNPLQHRQPMNSFNVSLGVQFRL</sequence>
<dbReference type="EMBL" id="JAPFQO010000012">
    <property type="protein sequence ID" value="MCX2741749.1"/>
    <property type="molecule type" value="Genomic_DNA"/>
</dbReference>